<keyword evidence="11" id="KW-1185">Reference proteome</keyword>
<organism evidence="10 11">
    <name type="scientific">Streptomyces cellulosae</name>
    <dbReference type="NCBI Taxonomy" id="1968"/>
    <lineage>
        <taxon>Bacteria</taxon>
        <taxon>Bacillati</taxon>
        <taxon>Actinomycetota</taxon>
        <taxon>Actinomycetes</taxon>
        <taxon>Kitasatosporales</taxon>
        <taxon>Streptomycetaceae</taxon>
        <taxon>Streptomyces</taxon>
    </lineage>
</organism>
<evidence type="ECO:0000259" key="9">
    <source>
        <dbReference type="PROSITE" id="PS50928"/>
    </source>
</evidence>
<evidence type="ECO:0000256" key="6">
    <source>
        <dbReference type="ARBA" id="ARBA00023136"/>
    </source>
</evidence>
<evidence type="ECO:0000256" key="1">
    <source>
        <dbReference type="ARBA" id="ARBA00004651"/>
    </source>
</evidence>
<evidence type="ECO:0000256" key="2">
    <source>
        <dbReference type="ARBA" id="ARBA00022448"/>
    </source>
</evidence>
<dbReference type="PROSITE" id="PS50928">
    <property type="entry name" value="ABC_TM1"/>
    <property type="match status" value="1"/>
</dbReference>
<protein>
    <submittedName>
        <fullName evidence="10">Carbohydrate ABC transporter permease</fullName>
    </submittedName>
</protein>
<comment type="caution">
    <text evidence="10">The sequence shown here is derived from an EMBL/GenBank/DDBJ whole genome shotgun (WGS) entry which is preliminary data.</text>
</comment>
<keyword evidence="4 7" id="KW-0812">Transmembrane</keyword>
<keyword evidence="3" id="KW-1003">Cell membrane</keyword>
<dbReference type="Pfam" id="PF00528">
    <property type="entry name" value="BPD_transp_1"/>
    <property type="match status" value="1"/>
</dbReference>
<evidence type="ECO:0000256" key="3">
    <source>
        <dbReference type="ARBA" id="ARBA00022475"/>
    </source>
</evidence>
<feature type="transmembrane region" description="Helical" evidence="7">
    <location>
        <begin position="90"/>
        <end position="114"/>
    </location>
</feature>
<feature type="transmembrane region" description="Helical" evidence="7">
    <location>
        <begin position="126"/>
        <end position="149"/>
    </location>
</feature>
<evidence type="ECO:0000256" key="4">
    <source>
        <dbReference type="ARBA" id="ARBA00022692"/>
    </source>
</evidence>
<evidence type="ECO:0000256" key="7">
    <source>
        <dbReference type="RuleBase" id="RU363032"/>
    </source>
</evidence>
<dbReference type="RefSeq" id="WP_398660956.1">
    <property type="nucleotide sequence ID" value="NZ_JBITDC010000021.1"/>
</dbReference>
<dbReference type="Proteomes" id="UP001612415">
    <property type="component" value="Unassembled WGS sequence"/>
</dbReference>
<proteinExistence type="inferred from homology"/>
<reference evidence="10 11" key="1">
    <citation type="submission" date="2024-10" db="EMBL/GenBank/DDBJ databases">
        <title>The Natural Products Discovery Center: Release of the First 8490 Sequenced Strains for Exploring Actinobacteria Biosynthetic Diversity.</title>
        <authorList>
            <person name="Kalkreuter E."/>
            <person name="Kautsar S.A."/>
            <person name="Yang D."/>
            <person name="Bader C.D."/>
            <person name="Teijaro C.N."/>
            <person name="Fluegel L."/>
            <person name="Davis C.M."/>
            <person name="Simpson J.R."/>
            <person name="Lauterbach L."/>
            <person name="Steele A.D."/>
            <person name="Gui C."/>
            <person name="Meng S."/>
            <person name="Li G."/>
            <person name="Viehrig K."/>
            <person name="Ye F."/>
            <person name="Su P."/>
            <person name="Kiefer A.F."/>
            <person name="Nichols A."/>
            <person name="Cepeda A.J."/>
            <person name="Yan W."/>
            <person name="Fan B."/>
            <person name="Jiang Y."/>
            <person name="Adhikari A."/>
            <person name="Zheng C.-J."/>
            <person name="Schuster L."/>
            <person name="Cowan T.M."/>
            <person name="Smanski M.J."/>
            <person name="Chevrette M.G."/>
            <person name="De Carvalho L.P.S."/>
            <person name="Shen B."/>
        </authorList>
    </citation>
    <scope>NUCLEOTIDE SEQUENCE [LARGE SCALE GENOMIC DNA]</scope>
    <source>
        <strain evidence="10 11">NPDC051599</strain>
    </source>
</reference>
<dbReference type="InterPro" id="IPR000515">
    <property type="entry name" value="MetI-like"/>
</dbReference>
<dbReference type="PANTHER" id="PTHR30193">
    <property type="entry name" value="ABC TRANSPORTER PERMEASE PROTEIN"/>
    <property type="match status" value="1"/>
</dbReference>
<evidence type="ECO:0000256" key="5">
    <source>
        <dbReference type="ARBA" id="ARBA00022989"/>
    </source>
</evidence>
<dbReference type="PANTHER" id="PTHR30193:SF37">
    <property type="entry name" value="INNER MEMBRANE ABC TRANSPORTER PERMEASE PROTEIN YCJO"/>
    <property type="match status" value="1"/>
</dbReference>
<comment type="subcellular location">
    <subcellularLocation>
        <location evidence="1 7">Cell membrane</location>
        <topology evidence="1 7">Multi-pass membrane protein</topology>
    </subcellularLocation>
</comment>
<dbReference type="Gene3D" id="1.10.3720.10">
    <property type="entry name" value="MetI-like"/>
    <property type="match status" value="1"/>
</dbReference>
<name>A0ABW7YDQ3_STRCE</name>
<keyword evidence="2 7" id="KW-0813">Transport</keyword>
<feature type="transmembrane region" description="Helical" evidence="7">
    <location>
        <begin position="179"/>
        <end position="202"/>
    </location>
</feature>
<dbReference type="CDD" id="cd06261">
    <property type="entry name" value="TM_PBP2"/>
    <property type="match status" value="1"/>
</dbReference>
<feature type="region of interest" description="Disordered" evidence="8">
    <location>
        <begin position="315"/>
        <end position="351"/>
    </location>
</feature>
<keyword evidence="5 7" id="KW-1133">Transmembrane helix</keyword>
<dbReference type="SUPFAM" id="SSF161098">
    <property type="entry name" value="MetI-like"/>
    <property type="match status" value="1"/>
</dbReference>
<accession>A0ABW7YDQ3</accession>
<comment type="similarity">
    <text evidence="7">Belongs to the binding-protein-dependent transport system permease family.</text>
</comment>
<evidence type="ECO:0000256" key="8">
    <source>
        <dbReference type="SAM" id="MobiDB-lite"/>
    </source>
</evidence>
<dbReference type="InterPro" id="IPR035906">
    <property type="entry name" value="MetI-like_sf"/>
</dbReference>
<evidence type="ECO:0000313" key="10">
    <source>
        <dbReference type="EMBL" id="MFI5680527.1"/>
    </source>
</evidence>
<gene>
    <name evidence="10" type="ORF">ACIA8P_38985</name>
</gene>
<sequence>MTVTVERGGRVTGKQDLTGRPRRRPRDSYALFLLPGVLAFLAVIVVPFLMNTGVSFTDWQGVGTPDWTGLANYRELMDDSEFWESFRHSLFMVVAMAALPTVIGLVLAAALFDYVGKHFGARWAAVLRACFYLPQVLPIAVAGIVWSWILAPDNGTLNELLKSVGLSSWQQDWLGDPDLALYSVMGVMVWVQLGFPLVVFMAGLQRVDPQLYEAAELDGAGWWRRFWHITLPQIRPEIYVVLTWCSIAALKVFGAVYVLTKGGPGGATNVPSYFSFTTFFEKTQVGYGAAISTVLTVIILALSLVGLKFQTRAEDAESLSASPRRPPASGRAGRRSAGGGSRTGSQEGIRA</sequence>
<feature type="transmembrane region" description="Helical" evidence="7">
    <location>
        <begin position="29"/>
        <end position="50"/>
    </location>
</feature>
<evidence type="ECO:0000313" key="11">
    <source>
        <dbReference type="Proteomes" id="UP001612415"/>
    </source>
</evidence>
<feature type="transmembrane region" description="Helical" evidence="7">
    <location>
        <begin position="238"/>
        <end position="259"/>
    </location>
</feature>
<feature type="compositionally biased region" description="Low complexity" evidence="8">
    <location>
        <begin position="320"/>
        <end position="331"/>
    </location>
</feature>
<dbReference type="EMBL" id="JBITDC010000021">
    <property type="protein sequence ID" value="MFI5680527.1"/>
    <property type="molecule type" value="Genomic_DNA"/>
</dbReference>
<feature type="transmembrane region" description="Helical" evidence="7">
    <location>
        <begin position="285"/>
        <end position="307"/>
    </location>
</feature>
<keyword evidence="6 7" id="KW-0472">Membrane</keyword>
<dbReference type="InterPro" id="IPR051393">
    <property type="entry name" value="ABC_transporter_permease"/>
</dbReference>
<feature type="region of interest" description="Disordered" evidence="8">
    <location>
        <begin position="1"/>
        <end position="22"/>
    </location>
</feature>
<feature type="domain" description="ABC transmembrane type-1" evidence="9">
    <location>
        <begin position="86"/>
        <end position="306"/>
    </location>
</feature>